<protein>
    <recommendedName>
        <fullName evidence="3">Phage tail protein</fullName>
    </recommendedName>
</protein>
<dbReference type="OrthoDB" id="1848921at2"/>
<dbReference type="Proteomes" id="UP000260649">
    <property type="component" value="Unassembled WGS sequence"/>
</dbReference>
<gene>
    <name evidence="1" type="ORF">DV520_04350</name>
</gene>
<sequence>MAANLIPTSSDIYLEVDGKKVAVVQSYTAQSTKSSTTVEAFGEREPVATIPGQSRHVLELTRIYATDEALADGIHFHDLEDFSLVICKPDRRVIYSGCQWSKIGESGTLGAAVVEKVTVMAGRRIETAL</sequence>
<organism evidence="1 2">
    <name type="scientific">Evtepia gabavorous</name>
    <dbReference type="NCBI Taxonomy" id="2211183"/>
    <lineage>
        <taxon>Bacteria</taxon>
        <taxon>Bacillati</taxon>
        <taxon>Bacillota</taxon>
        <taxon>Clostridia</taxon>
        <taxon>Eubacteriales</taxon>
        <taxon>Evtepia</taxon>
    </lineage>
</organism>
<dbReference type="RefSeq" id="WP_117141906.1">
    <property type="nucleotide sequence ID" value="NZ_CAKXKJ010000004.1"/>
</dbReference>
<dbReference type="AlphaFoldDB" id="A0A3E2B4N2"/>
<accession>A0A3E2B4N2</accession>
<reference evidence="1 2" key="1">
    <citation type="submission" date="2018-07" db="EMBL/GenBank/DDBJ databases">
        <title>GABA Modulating Bacteria of the Human Gut Microbiota.</title>
        <authorList>
            <person name="Strandwitz P."/>
            <person name="Kim K.H."/>
            <person name="Terekhova D."/>
            <person name="Liu J.K."/>
            <person name="Sharma A."/>
            <person name="Levering J."/>
            <person name="Mcdonald D."/>
            <person name="Dietrich D."/>
            <person name="Ramadhar T.R."/>
            <person name="Lekbua A."/>
            <person name="Mroue N."/>
            <person name="Liston C."/>
            <person name="Stewart E.J."/>
            <person name="Dubin M.J."/>
            <person name="Zengler K."/>
            <person name="Knight R."/>
            <person name="Gilbert J.A."/>
            <person name="Clardy J."/>
            <person name="Lewis K."/>
        </authorList>
    </citation>
    <scope>NUCLEOTIDE SEQUENCE [LARGE SCALE GENOMIC DNA]</scope>
    <source>
        <strain evidence="1 2">KLE1738</strain>
    </source>
</reference>
<evidence type="ECO:0008006" key="3">
    <source>
        <dbReference type="Google" id="ProtNLM"/>
    </source>
</evidence>
<evidence type="ECO:0000313" key="2">
    <source>
        <dbReference type="Proteomes" id="UP000260649"/>
    </source>
</evidence>
<proteinExistence type="predicted"/>
<keyword evidence="2" id="KW-1185">Reference proteome</keyword>
<comment type="caution">
    <text evidence="1">The sequence shown here is derived from an EMBL/GenBank/DDBJ whole genome shotgun (WGS) entry which is preliminary data.</text>
</comment>
<name>A0A3E2B4N2_9FIRM</name>
<dbReference type="GeneID" id="97994969"/>
<evidence type="ECO:0000313" key="1">
    <source>
        <dbReference type="EMBL" id="RFT06936.1"/>
    </source>
</evidence>
<dbReference type="EMBL" id="QQRQ01000005">
    <property type="protein sequence ID" value="RFT06936.1"/>
    <property type="molecule type" value="Genomic_DNA"/>
</dbReference>